<dbReference type="VEuPathDB" id="FungiDB:PPTG_09710"/>
<sequence length="119" mass="13510">MADAALRDLKGAPNPLFGGVHVLFVGDWLQQVPVAGCPAFAVPNPGRDVSKMKPTDAKKYLDRVRGNTVYNGVNYVVILDENMRHRKDRQWRDILNRWRAGNYLQADIDNVNTVCFRNK</sequence>
<protein>
    <recommendedName>
        <fullName evidence="2">ATP-dependent DNA helicase</fullName>
    </recommendedName>
</protein>
<organism evidence="1">
    <name type="scientific">Phytophthora nicotianae</name>
    <name type="common">Potato buckeye rot agent</name>
    <name type="synonym">Phytophthora parasitica</name>
    <dbReference type="NCBI Taxonomy" id="4792"/>
    <lineage>
        <taxon>Eukaryota</taxon>
        <taxon>Sar</taxon>
        <taxon>Stramenopiles</taxon>
        <taxon>Oomycota</taxon>
        <taxon>Peronosporomycetes</taxon>
        <taxon>Peronosporales</taxon>
        <taxon>Peronosporaceae</taxon>
        <taxon>Phytophthora</taxon>
    </lineage>
</organism>
<dbReference type="Proteomes" id="UP000053864">
    <property type="component" value="Unassembled WGS sequence"/>
</dbReference>
<evidence type="ECO:0008006" key="2">
    <source>
        <dbReference type="Google" id="ProtNLM"/>
    </source>
</evidence>
<reference evidence="1" key="1">
    <citation type="submission" date="2013-11" db="EMBL/GenBank/DDBJ databases">
        <title>The Genome Sequence of Phytophthora parasitica CJ05E6.</title>
        <authorList>
            <consortium name="The Broad Institute Genomics Platform"/>
            <person name="Russ C."/>
            <person name="Tyler B."/>
            <person name="Panabieres F."/>
            <person name="Shan W."/>
            <person name="Tripathy S."/>
            <person name="Grunwald N."/>
            <person name="Machado M."/>
            <person name="Johnson C.S."/>
            <person name="Arredondo F."/>
            <person name="Hong C."/>
            <person name="Coffey M."/>
            <person name="Young S.K."/>
            <person name="Zeng Q."/>
            <person name="Gargeya S."/>
            <person name="Fitzgerald M."/>
            <person name="Abouelleil A."/>
            <person name="Alvarado L."/>
            <person name="Chapman S.B."/>
            <person name="Gainer-Dewar J."/>
            <person name="Goldberg J."/>
            <person name="Griggs A."/>
            <person name="Gujja S."/>
            <person name="Hansen M."/>
            <person name="Howarth C."/>
            <person name="Imamovic A."/>
            <person name="Ireland A."/>
            <person name="Larimer J."/>
            <person name="McCowan C."/>
            <person name="Murphy C."/>
            <person name="Pearson M."/>
            <person name="Poon T.W."/>
            <person name="Priest M."/>
            <person name="Roberts A."/>
            <person name="Saif S."/>
            <person name="Shea T."/>
            <person name="Sykes S."/>
            <person name="Wortman J."/>
            <person name="Nusbaum C."/>
            <person name="Birren B."/>
        </authorList>
    </citation>
    <scope>NUCLEOTIDE SEQUENCE [LARGE SCALE GENOMIC DNA]</scope>
    <source>
        <strain evidence="1">CJ05E6</strain>
    </source>
</reference>
<accession>W2IRK7</accession>
<gene>
    <name evidence="1" type="ORF">L916_11357</name>
</gene>
<dbReference type="EMBL" id="KI673709">
    <property type="protein sequence ID" value="ETL36711.1"/>
    <property type="molecule type" value="Genomic_DNA"/>
</dbReference>
<evidence type="ECO:0000313" key="1">
    <source>
        <dbReference type="EMBL" id="ETL36711.1"/>
    </source>
</evidence>
<name>W2IRK7_PHYNI</name>
<proteinExistence type="predicted"/>
<dbReference type="AlphaFoldDB" id="W2IRK7"/>